<dbReference type="RefSeq" id="XP_070919853.1">
    <property type="nucleotide sequence ID" value="XM_071063752.1"/>
</dbReference>
<proteinExistence type="inferred from homology"/>
<reference evidence="7 8" key="1">
    <citation type="submission" date="2024-09" db="EMBL/GenBank/DDBJ databases">
        <title>Itraconazole resistance in Madurella fahalii resulting from another homologue of gene encoding cytochrome P450 14-alpha sterol demethylase (CYP51).</title>
        <authorList>
            <person name="Yoshioka I."/>
            <person name="Fahal A.H."/>
            <person name="Kaneko S."/>
            <person name="Yaguchi T."/>
        </authorList>
    </citation>
    <scope>NUCLEOTIDE SEQUENCE [LARGE SCALE GENOMIC DNA]</scope>
    <source>
        <strain evidence="7 8">IFM 68171</strain>
    </source>
</reference>
<accession>A0ABQ0GK25</accession>
<evidence type="ECO:0000256" key="1">
    <source>
        <dbReference type="ARBA" id="ARBA00010547"/>
    </source>
</evidence>
<feature type="compositionally biased region" description="Basic residues" evidence="5">
    <location>
        <begin position="326"/>
        <end position="338"/>
    </location>
</feature>
<sequence>MASVTSLGVHQPAGLQHAIEEGILLPDAPPSSYSWEVSVTSEDGREYEDEILTTDNCVLWSRGGFFRKTFSFDLEKESVTQALLAYFPASADKPKGDARSNSSGRASADKPALSRALVVFLKTQAHIYFLSGASHVVHMPFEVESACAAPCGIIIQRKPRVDNTSVSLRLPKVPPNSFIASQPSPASRRPYNQSVTEFSTEGLGNPKVLPLRLSLTLENMWQTRMETNDSHWPRLVCLTDPLLELGLVVTHADRPTTSKRRRSSTGPLFLAPSEEILHVEAVKVPRFAEGSSDGLTIAVTVNRETSMYTIWRLNYLENDDPFLGRQKQRKPKPSRRRSSMAPALASGAATPIHPSMRESFGAPLPGKKTRKSVKIDERDKALDNALSSLDPEKGNDATRRQSRRVSSLLARADLSASQDRSTFAEPSIHTGHGGRRPESHGSQRPRMSSGYGRPSFGGTINLNHSINSLPEAPVDDLLEELRAGGDFEGFHSMGLEDHDFEGLEHEMLLTKIHTVSMDNTNVRYSLSDKPARTQSKVFIVAGPPTAADDQGRALLLIAIQDPVDKRLQLLTLHLEPDDDHTPTKSGVKTLGGVGSFNIIPGDPRRVQSVVDSCKISDGHETIMILSEDKHGGRELSLQSPWGKVTTVILPSLYLDTPNSLEDFGTRKAHGFLGRPIPRVGVTGTQIDSIRNSDSRGVVELRDKEGRSHRVRIKLQPSSPEVRKALDVCRSVLHASYADKLLAGWWHVMQWLQHVNLGGSETPLADVEWSAAVVLLLASFLALGHNSETSLRTLGNDMPKSSAKNKWDAMHLRETPNSSVWPPWMRSKAWQWLLDGEVPDAPSSYEPNCSSGTFISVHVGLAKRWMASAEGLSALGFEGYLPTALNRIGSGREMAAWSMALALHLLVEEQKLNILSSEDTSPGQSDLKAVLHQVSRWLGWQQYEAMYALSMQADLATAHDLIPFIAGSIAEPPSYYCILTWIQGHLATGRGTEFPTLPEVYAAATHDTHTGSLRNDLWTRLTPRTMMFGRLFGLLGSSTYRFEVVAAMHECGFTPQILETLPEAILTPLQDVISICQPNPPTSWPKELLALVSRTDMNAVLRTGKTWRAVGSDITAPSHVAKWDFRMLCQHLDGFNDHTEETDTTQRQAVVRLLFREDRRLNEAQAMLSSVKNRVLRLDPRPEWTEAEYLERQKELVATMATSTLAIPAGRGLLYYALRYPLLTQKYQIGGFNLTCIVKPANNTVSVDKSLFLEEKINWAFFHQGVAGGLAISPQAKGIDTSWILYNKPGQDLSNRHAGFLLALGLNGHLKSVAKWVAFKYLTPKHTMTSIGLLLGLAASYLGTMDSLITRLLSVHVTRMLPRGAAELNLSRHTQTTGIMGIGLLYCNSQHRRMSEIMMSEIEHIDDGEEEDPLRDESYRLAAGFALGFINLGKGGDLRGLRDMRLTEKLLTIATSTKRVELVHVLDRSAAGAVIAIALIFMKSEDHIVARKIDVPDTILQFDYVRPDILLLRTVAKNIILWKEIDPTFEWIRNGLPSEYRARFQLTSITKLHSRDMPFFSILAGLCFALGLRFAGSANVKVRDLLVHYLDEFRRIVQIRAVDFDSELTRSNARMCMDLVALSCASVMAGTGDIIVLRRLRALHGRDDPSTTYGSHLAAHLAIGALFLGCGTCTFGTSDIAVAALLLSFYPLFPGNVQDNRSHLQAFRHFWVLATEPRCLVAKDLVTGQPLNVPILVHLVPGSPSAVAAAAAAAAGAATAPPQTAQNDETVTLRRQTPCLLPPLDDVVRVETDARALGYWDLTIDLARSPQLADEFRENQTVYLRRRPGNESTFSATLRALGSSSSSFSSSIPPVLGTEAGGGGGGGGAGGAHAEPFAWVFGLDALKDLTRAERAVVLDRLGSNGGGVGEGEGASTAVDARLVLRSGLESWRWNRDGLLGLRLLFEWAERRGLFVASERTAEETHVLQQQQQQQQADGAGGKKRREKGKGKKSETRKGKKKVSVGPAAYVEPGSASAQEKKVEPSGSGGMEGSWWLRDSAIEELKGRTWLASREG</sequence>
<keyword evidence="8" id="KW-1185">Reference proteome</keyword>
<name>A0ABQ0GK25_9PEZI</name>
<dbReference type="InterPro" id="IPR049255">
    <property type="entry name" value="Apc1_N"/>
</dbReference>
<gene>
    <name evidence="7" type="primary">APC1</name>
    <name evidence="7" type="ORF">MFIFM68171_08332</name>
</gene>
<protein>
    <submittedName>
        <fullName evidence="7">Anaphase-promoting complex subunit 1</fullName>
    </submittedName>
</protein>
<feature type="compositionally biased region" description="Low complexity" evidence="5">
    <location>
        <begin position="404"/>
        <end position="419"/>
    </location>
</feature>
<evidence type="ECO:0000313" key="8">
    <source>
        <dbReference type="Proteomes" id="UP001628179"/>
    </source>
</evidence>
<dbReference type="Proteomes" id="UP001628179">
    <property type="component" value="Unassembled WGS sequence"/>
</dbReference>
<feature type="region of interest" description="Disordered" evidence="5">
    <location>
        <begin position="322"/>
        <end position="454"/>
    </location>
</feature>
<dbReference type="Pfam" id="PF12859">
    <property type="entry name" value="ANAPC1"/>
    <property type="match status" value="1"/>
</dbReference>
<comment type="similarity">
    <text evidence="1">Belongs to the APC1 family.</text>
</comment>
<dbReference type="InterPro" id="IPR011989">
    <property type="entry name" value="ARM-like"/>
</dbReference>
<evidence type="ECO:0000256" key="5">
    <source>
        <dbReference type="SAM" id="MobiDB-lite"/>
    </source>
</evidence>
<dbReference type="EMBL" id="BAAFSV010000004">
    <property type="protein sequence ID" value="GAB1318122.1"/>
    <property type="molecule type" value="Genomic_DNA"/>
</dbReference>
<feature type="domain" description="Anaphase-promoting complex subunit 1 N-terminal" evidence="6">
    <location>
        <begin position="30"/>
        <end position="775"/>
    </location>
</feature>
<organism evidence="7 8">
    <name type="scientific">Madurella fahalii</name>
    <dbReference type="NCBI Taxonomy" id="1157608"/>
    <lineage>
        <taxon>Eukaryota</taxon>
        <taxon>Fungi</taxon>
        <taxon>Dikarya</taxon>
        <taxon>Ascomycota</taxon>
        <taxon>Pezizomycotina</taxon>
        <taxon>Sordariomycetes</taxon>
        <taxon>Sordariomycetidae</taxon>
        <taxon>Sordariales</taxon>
        <taxon>Sordariales incertae sedis</taxon>
        <taxon>Madurella</taxon>
    </lineage>
</organism>
<evidence type="ECO:0000313" key="7">
    <source>
        <dbReference type="EMBL" id="GAB1318122.1"/>
    </source>
</evidence>
<dbReference type="GeneID" id="98179075"/>
<feature type="compositionally biased region" description="Basic and acidic residues" evidence="5">
    <location>
        <begin position="373"/>
        <end position="382"/>
    </location>
</feature>
<comment type="caution">
    <text evidence="7">The sequence shown here is derived from an EMBL/GenBank/DDBJ whole genome shotgun (WGS) entry which is preliminary data.</text>
</comment>
<evidence type="ECO:0000259" key="6">
    <source>
        <dbReference type="Pfam" id="PF12859"/>
    </source>
</evidence>
<keyword evidence="4" id="KW-0131">Cell cycle</keyword>
<keyword evidence="2" id="KW-0132">Cell division</keyword>
<keyword evidence="3" id="KW-0498">Mitosis</keyword>
<dbReference type="InterPro" id="IPR024990">
    <property type="entry name" value="Apc1"/>
</dbReference>
<dbReference type="Gene3D" id="1.25.10.10">
    <property type="entry name" value="Leucine-rich Repeat Variant"/>
    <property type="match status" value="3"/>
</dbReference>
<evidence type="ECO:0000256" key="3">
    <source>
        <dbReference type="ARBA" id="ARBA00022776"/>
    </source>
</evidence>
<evidence type="ECO:0000256" key="2">
    <source>
        <dbReference type="ARBA" id="ARBA00022618"/>
    </source>
</evidence>
<feature type="compositionally biased region" description="Basic and acidic residues" evidence="5">
    <location>
        <begin position="390"/>
        <end position="399"/>
    </location>
</feature>
<dbReference type="PANTHER" id="PTHR12827">
    <property type="entry name" value="MEIOTIC CHECKPOINT REGULATOR TSG24 FAMILY MEMBER"/>
    <property type="match status" value="1"/>
</dbReference>
<dbReference type="PANTHER" id="PTHR12827:SF3">
    <property type="entry name" value="ANAPHASE-PROMOTING COMPLEX SUBUNIT 1"/>
    <property type="match status" value="1"/>
</dbReference>
<feature type="region of interest" description="Disordered" evidence="5">
    <location>
        <begin position="1963"/>
        <end position="2033"/>
    </location>
</feature>
<evidence type="ECO:0000256" key="4">
    <source>
        <dbReference type="ARBA" id="ARBA00023306"/>
    </source>
</evidence>
<feature type="compositionally biased region" description="Basic residues" evidence="5">
    <location>
        <begin position="1980"/>
        <end position="1989"/>
    </location>
</feature>